<feature type="signal peptide" evidence="5">
    <location>
        <begin position="1"/>
        <end position="21"/>
    </location>
</feature>
<proteinExistence type="predicted"/>
<evidence type="ECO:0000256" key="2">
    <source>
        <dbReference type="ARBA" id="ARBA00022729"/>
    </source>
</evidence>
<dbReference type="SUPFAM" id="SSF56399">
    <property type="entry name" value="ADP-ribosylation"/>
    <property type="match status" value="2"/>
</dbReference>
<keyword evidence="7" id="KW-1185">Reference proteome</keyword>
<dbReference type="Gene3D" id="3.90.210.10">
    <property type="entry name" value="Heat-Labile Enterotoxin, subunit A"/>
    <property type="match status" value="2"/>
</dbReference>
<evidence type="ECO:0000313" key="7">
    <source>
        <dbReference type="Proteomes" id="UP001251528"/>
    </source>
</evidence>
<evidence type="ECO:0000256" key="4">
    <source>
        <dbReference type="ARBA" id="ARBA00023157"/>
    </source>
</evidence>
<keyword evidence="3" id="KW-0843">Virulence</keyword>
<evidence type="ECO:0000256" key="5">
    <source>
        <dbReference type="SAM" id="SignalP"/>
    </source>
</evidence>
<dbReference type="InterPro" id="IPR001144">
    <property type="entry name" value="Enterotoxin_A"/>
</dbReference>
<comment type="caution">
    <text evidence="6">The sequence shown here is derived from an EMBL/GenBank/DDBJ whole genome shotgun (WGS) entry which is preliminary data.</text>
</comment>
<evidence type="ECO:0000256" key="1">
    <source>
        <dbReference type="ARBA" id="ARBA00022656"/>
    </source>
</evidence>
<dbReference type="AlphaFoldDB" id="A0AAJ0G1D1"/>
<accession>A0AAJ0G1D1</accession>
<feature type="chain" id="PRO_5042562638" description="Enterotoxin" evidence="5">
    <location>
        <begin position="22"/>
        <end position="551"/>
    </location>
</feature>
<organism evidence="6 7">
    <name type="scientific">Conoideocrella luteorostrata</name>
    <dbReference type="NCBI Taxonomy" id="1105319"/>
    <lineage>
        <taxon>Eukaryota</taxon>
        <taxon>Fungi</taxon>
        <taxon>Dikarya</taxon>
        <taxon>Ascomycota</taxon>
        <taxon>Pezizomycotina</taxon>
        <taxon>Sordariomycetes</taxon>
        <taxon>Hypocreomycetidae</taxon>
        <taxon>Hypocreales</taxon>
        <taxon>Clavicipitaceae</taxon>
        <taxon>Conoideocrella</taxon>
    </lineage>
</organism>
<evidence type="ECO:0008006" key="8">
    <source>
        <dbReference type="Google" id="ProtNLM"/>
    </source>
</evidence>
<sequence length="551" mass="61452">MRIDAPSFVLLLCLFLGVAYSQNEPTIVYRADRLSPDDLKLQRKFLPRGEDGTRPNQLAPSISLYNHVSGTVTGTSRHDSGYVSTTTSLAFARRFLQLILGGRGYIYRIHVSGNFVDAAASLRQFYIHTDEAEFAALGGIHYTQVLGWTEFRQGVERTEVCNRDYDRRFDLMRASGGQPQLAGFPPNHRAWALDPWTEFADCKQSSSRKRHDEADCQPKKTAVAFALDFLTELYLEHKYQLYNCGQDKFDQHKGDRKKVEPIKVVFYGDYVWPAEAKKQRGFLPTDRMSPDRNPEEDDRATIDWSKVIVPTFLTFGSAAQRAADMATQNTKDFSGVVYAVHATPNIINSANMSAAIGGIRWSQVLGWMQVPKDYKPSKPKGENLARMQELFQNAFQENTTLFKTNADYKAKYDPYTTTVDNPQDFSSIADIKTFMENNGKAVGWNGGFPLFEAGVSVTSKTSRKAKAENKIPSPHEPDTLDKIWSFIKRHKMAIALLPVVAASNFIPGVGEVADAAEAAALSTEGFEMYEAGTALSEASPLINGASKLKIL</sequence>
<dbReference type="PRINTS" id="PR00771">
    <property type="entry name" value="ENTEROTOXINA"/>
</dbReference>
<evidence type="ECO:0000313" key="6">
    <source>
        <dbReference type="EMBL" id="KAK2609215.1"/>
    </source>
</evidence>
<keyword evidence="4" id="KW-1015">Disulfide bond</keyword>
<dbReference type="Pfam" id="PF01375">
    <property type="entry name" value="Enterotoxin_a"/>
    <property type="match status" value="1"/>
</dbReference>
<name>A0AAJ0G1D1_9HYPO</name>
<dbReference type="GO" id="GO:0090729">
    <property type="term" value="F:toxin activity"/>
    <property type="evidence" value="ECO:0007669"/>
    <property type="project" value="UniProtKB-KW"/>
</dbReference>
<keyword evidence="2 5" id="KW-0732">Signal</keyword>
<evidence type="ECO:0000256" key="3">
    <source>
        <dbReference type="ARBA" id="ARBA00023026"/>
    </source>
</evidence>
<reference evidence="6" key="1">
    <citation type="submission" date="2023-06" db="EMBL/GenBank/DDBJ databases">
        <title>Conoideocrella luteorostrata (Hypocreales: Clavicipitaceae), a potential biocontrol fungus for elongate hemlock scale in United States Christmas tree production areas.</title>
        <authorList>
            <person name="Barrett H."/>
            <person name="Lovett B."/>
            <person name="Macias A.M."/>
            <person name="Stajich J.E."/>
            <person name="Kasson M.T."/>
        </authorList>
    </citation>
    <scope>NUCLEOTIDE SEQUENCE</scope>
    <source>
        <strain evidence="6">ARSEF 14590</strain>
    </source>
</reference>
<dbReference type="Proteomes" id="UP001251528">
    <property type="component" value="Unassembled WGS sequence"/>
</dbReference>
<keyword evidence="1" id="KW-0800">Toxin</keyword>
<dbReference type="EMBL" id="JASWJB010000026">
    <property type="protein sequence ID" value="KAK2609215.1"/>
    <property type="molecule type" value="Genomic_DNA"/>
</dbReference>
<protein>
    <recommendedName>
        <fullName evidence="8">Enterotoxin</fullName>
    </recommendedName>
</protein>
<gene>
    <name evidence="6" type="ORF">QQS21_002297</name>
</gene>